<keyword evidence="4" id="KW-0479">Metal-binding</keyword>
<dbReference type="PANTHER" id="PTHR21666:SF289">
    <property type="entry name" value="L-ALA--D-GLU ENDOPEPTIDASE"/>
    <property type="match status" value="1"/>
</dbReference>
<dbReference type="STRING" id="476157.GCA_001663155_00464"/>
<dbReference type="GO" id="GO:0004222">
    <property type="term" value="F:metalloendopeptidase activity"/>
    <property type="evidence" value="ECO:0007669"/>
    <property type="project" value="TreeGrafter"/>
</dbReference>
<dbReference type="InterPro" id="IPR016047">
    <property type="entry name" value="M23ase_b-sheet_dom"/>
</dbReference>
<dbReference type="InterPro" id="IPR050570">
    <property type="entry name" value="Cell_wall_metabolism_enzyme"/>
</dbReference>
<evidence type="ECO:0000313" key="12">
    <source>
        <dbReference type="EMBL" id="TWJ08664.1"/>
    </source>
</evidence>
<dbReference type="Gene3D" id="2.70.70.10">
    <property type="entry name" value="Glucose Permease (Domain IIA)"/>
    <property type="match status" value="1"/>
</dbReference>
<evidence type="ECO:0000256" key="8">
    <source>
        <dbReference type="ARBA" id="ARBA00023049"/>
    </source>
</evidence>
<evidence type="ECO:0000256" key="6">
    <source>
        <dbReference type="ARBA" id="ARBA00022801"/>
    </source>
</evidence>
<keyword evidence="5" id="KW-0732">Signal</keyword>
<feature type="domain" description="Csd3-like second N-terminal" evidence="11">
    <location>
        <begin position="271"/>
        <end position="376"/>
    </location>
</feature>
<evidence type="ECO:0000256" key="1">
    <source>
        <dbReference type="ARBA" id="ARBA00001947"/>
    </source>
</evidence>
<evidence type="ECO:0000313" key="13">
    <source>
        <dbReference type="Proteomes" id="UP000320547"/>
    </source>
</evidence>
<dbReference type="GO" id="GO:0006508">
    <property type="term" value="P:proteolysis"/>
    <property type="evidence" value="ECO:0007669"/>
    <property type="project" value="UniProtKB-KW"/>
</dbReference>
<feature type="region of interest" description="Disordered" evidence="9">
    <location>
        <begin position="525"/>
        <end position="554"/>
    </location>
</feature>
<accession>A0A562USQ9</accession>
<evidence type="ECO:0000256" key="3">
    <source>
        <dbReference type="ARBA" id="ARBA00022670"/>
    </source>
</evidence>
<keyword evidence="8" id="KW-0482">Metalloprotease</keyword>
<evidence type="ECO:0000256" key="4">
    <source>
        <dbReference type="ARBA" id="ARBA00022723"/>
    </source>
</evidence>
<comment type="caution">
    <text evidence="12">The sequence shown here is derived from an EMBL/GenBank/DDBJ whole genome shotgun (WGS) entry which is preliminary data.</text>
</comment>
<dbReference type="CDD" id="cd12797">
    <property type="entry name" value="M23_peptidase"/>
    <property type="match status" value="1"/>
</dbReference>
<dbReference type="Gene3D" id="3.10.450.350">
    <property type="match status" value="1"/>
</dbReference>
<evidence type="ECO:0000259" key="11">
    <source>
        <dbReference type="Pfam" id="PF19425"/>
    </source>
</evidence>
<evidence type="ECO:0000256" key="7">
    <source>
        <dbReference type="ARBA" id="ARBA00022833"/>
    </source>
</evidence>
<keyword evidence="13" id="KW-1185">Reference proteome</keyword>
<dbReference type="Pfam" id="PF19425">
    <property type="entry name" value="Csd3_N2"/>
    <property type="match status" value="1"/>
</dbReference>
<dbReference type="AlphaFoldDB" id="A0A562USQ9"/>
<dbReference type="InterPro" id="IPR045834">
    <property type="entry name" value="Csd3_N2"/>
</dbReference>
<dbReference type="Pfam" id="PF01551">
    <property type="entry name" value="Peptidase_M23"/>
    <property type="match status" value="1"/>
</dbReference>
<sequence length="554" mass="61484">MGVLGQLDHLRDIDSQLGEPIDEPKTDEPMLDFGEPGAGDRSRESKAYSSRRIMLKRVSDWRARYEDWRDETSRKLDSVDLAPDLAQDIGSGRWFRGLGTMLGLGAVALFLWPDLAPLEARPAMAIDDVARDEFRSHMIMPLALGADSGRQMGAGPNVRALEAAPERPQLELVATLGRGDSLDRMLQRAGLRTADAERVEELIGGAIVLDELEPGTRFDIVLGRRDEQGGPRPLEQLSFRAKFELELRVESNNGNLSLRRNTIRVDDTPLRIRGRVGSSLYRSARAAGAPASSVQDFIKAMDGYINLNRNVGSNDEFDMIVEYRRAATGERQAGRVLYASIERNGEPRAQIMRWGEEGIFYDATGEGEQRNGLIAPVPGRMTSRYGMRRHPVLGYRRMHSGVDFRARTGTPIVAVTDGRVSGAGRMGGCGIAVRLDHGNGLATRYCHMSRMAVSRGQRVRRGQVIGYSGSTGLVTGPHLHYEMYRNGRAINPESVKFVTRAQLEGGELIAFRSALAQLKEIEPGAALEDLEQRPSEIEEPQREIEKLDNRREVR</sequence>
<feature type="region of interest" description="Disordered" evidence="9">
    <location>
        <begin position="14"/>
        <end position="46"/>
    </location>
</feature>
<name>A0A562USQ9_9SPHN</name>
<evidence type="ECO:0000259" key="10">
    <source>
        <dbReference type="Pfam" id="PF01551"/>
    </source>
</evidence>
<comment type="subcellular location">
    <subcellularLocation>
        <location evidence="2">Cell envelope</location>
    </subcellularLocation>
</comment>
<dbReference type="GO" id="GO:0046872">
    <property type="term" value="F:metal ion binding"/>
    <property type="evidence" value="ECO:0007669"/>
    <property type="project" value="UniProtKB-KW"/>
</dbReference>
<dbReference type="Proteomes" id="UP000320547">
    <property type="component" value="Unassembled WGS sequence"/>
</dbReference>
<gene>
    <name evidence="12" type="ORF">JN10_0279</name>
</gene>
<dbReference type="InterPro" id="IPR011055">
    <property type="entry name" value="Dup_hybrid_motif"/>
</dbReference>
<evidence type="ECO:0000256" key="5">
    <source>
        <dbReference type="ARBA" id="ARBA00022729"/>
    </source>
</evidence>
<dbReference type="EMBL" id="VLLK01000001">
    <property type="protein sequence ID" value="TWJ08664.1"/>
    <property type="molecule type" value="Genomic_DNA"/>
</dbReference>
<protein>
    <submittedName>
        <fullName evidence="12">Murein DD-endopeptidase MepM/ murein hydrolase activator NlpD</fullName>
    </submittedName>
</protein>
<evidence type="ECO:0000256" key="9">
    <source>
        <dbReference type="SAM" id="MobiDB-lite"/>
    </source>
</evidence>
<dbReference type="SUPFAM" id="SSF51261">
    <property type="entry name" value="Duplicated hybrid motif"/>
    <property type="match status" value="1"/>
</dbReference>
<feature type="compositionally biased region" description="Basic and acidic residues" evidence="9">
    <location>
        <begin position="530"/>
        <end position="554"/>
    </location>
</feature>
<organism evidence="12 13">
    <name type="scientific">Altererythrobacter ishigakiensis</name>
    <dbReference type="NCBI Taxonomy" id="476157"/>
    <lineage>
        <taxon>Bacteria</taxon>
        <taxon>Pseudomonadati</taxon>
        <taxon>Pseudomonadota</taxon>
        <taxon>Alphaproteobacteria</taxon>
        <taxon>Sphingomonadales</taxon>
        <taxon>Erythrobacteraceae</taxon>
        <taxon>Altererythrobacter</taxon>
    </lineage>
</organism>
<keyword evidence="7" id="KW-0862">Zinc</keyword>
<keyword evidence="3" id="KW-0645">Protease</keyword>
<reference evidence="12 13" key="1">
    <citation type="submission" date="2019-07" db="EMBL/GenBank/DDBJ databases">
        <title>Genomic Encyclopedia of Archaeal and Bacterial Type Strains, Phase II (KMG-II): from individual species to whole genera.</title>
        <authorList>
            <person name="Goeker M."/>
        </authorList>
    </citation>
    <scope>NUCLEOTIDE SEQUENCE [LARGE SCALE GENOMIC DNA]</scope>
    <source>
        <strain evidence="12 13">ATCC BAA-2084</strain>
    </source>
</reference>
<proteinExistence type="predicted"/>
<evidence type="ECO:0000256" key="2">
    <source>
        <dbReference type="ARBA" id="ARBA00004196"/>
    </source>
</evidence>
<keyword evidence="6 12" id="KW-0378">Hydrolase</keyword>
<dbReference type="PANTHER" id="PTHR21666">
    <property type="entry name" value="PEPTIDASE-RELATED"/>
    <property type="match status" value="1"/>
</dbReference>
<comment type="cofactor">
    <cofactor evidence="1">
        <name>Zn(2+)</name>
        <dbReference type="ChEBI" id="CHEBI:29105"/>
    </cofactor>
</comment>
<dbReference type="GO" id="GO:0030313">
    <property type="term" value="C:cell envelope"/>
    <property type="evidence" value="ECO:0007669"/>
    <property type="project" value="UniProtKB-SubCell"/>
</dbReference>
<feature type="domain" description="M23ase beta-sheet core" evidence="10">
    <location>
        <begin position="397"/>
        <end position="492"/>
    </location>
</feature>